<evidence type="ECO:0000313" key="3">
    <source>
        <dbReference type="Proteomes" id="UP000199182"/>
    </source>
</evidence>
<dbReference type="EMBL" id="FNID01000001">
    <property type="protein sequence ID" value="SDM56177.1"/>
    <property type="molecule type" value="Genomic_DNA"/>
</dbReference>
<keyword evidence="1" id="KW-0812">Transmembrane</keyword>
<dbReference type="PANTHER" id="PTHR30354:SF11">
    <property type="entry name" value="PERMEASE"/>
    <property type="match status" value="1"/>
</dbReference>
<dbReference type="AlphaFoldDB" id="A0A1G9U858"/>
<evidence type="ECO:0000256" key="1">
    <source>
        <dbReference type="SAM" id="Phobius"/>
    </source>
</evidence>
<feature type="transmembrane region" description="Helical" evidence="1">
    <location>
        <begin position="114"/>
        <end position="136"/>
    </location>
</feature>
<feature type="transmembrane region" description="Helical" evidence="1">
    <location>
        <begin position="443"/>
        <end position="464"/>
    </location>
</feature>
<accession>A0A1G9U858</accession>
<feature type="transmembrane region" description="Helical" evidence="1">
    <location>
        <begin position="30"/>
        <end position="48"/>
    </location>
</feature>
<feature type="transmembrane region" description="Helical" evidence="1">
    <location>
        <begin position="60"/>
        <end position="90"/>
    </location>
</feature>
<dbReference type="GO" id="GO:0005886">
    <property type="term" value="C:plasma membrane"/>
    <property type="evidence" value="ECO:0007669"/>
    <property type="project" value="TreeGrafter"/>
</dbReference>
<keyword evidence="1" id="KW-1133">Transmembrane helix</keyword>
<protein>
    <submittedName>
        <fullName evidence="2">Predicted D-glycerate permease</fullName>
    </submittedName>
</protein>
<keyword evidence="1" id="KW-0472">Membrane</keyword>
<dbReference type="InterPro" id="IPR003474">
    <property type="entry name" value="Glcn_transporter"/>
</dbReference>
<name>A0A1G9U858_9FIRM</name>
<feature type="transmembrane region" description="Helical" evidence="1">
    <location>
        <begin position="189"/>
        <end position="210"/>
    </location>
</feature>
<feature type="transmembrane region" description="Helical" evidence="1">
    <location>
        <begin position="248"/>
        <end position="270"/>
    </location>
</feature>
<reference evidence="2 3" key="1">
    <citation type="submission" date="2016-10" db="EMBL/GenBank/DDBJ databases">
        <authorList>
            <person name="de Groot N.N."/>
        </authorList>
    </citation>
    <scope>NUCLEOTIDE SEQUENCE [LARGE SCALE GENOMIC DNA]</scope>
    <source>
        <strain evidence="2 3">CGMCC 1.5012</strain>
    </source>
</reference>
<feature type="transmembrane region" description="Helical" evidence="1">
    <location>
        <begin position="393"/>
        <end position="416"/>
    </location>
</feature>
<dbReference type="RefSeq" id="WP_092637418.1">
    <property type="nucleotide sequence ID" value="NZ_FNID01000001.1"/>
</dbReference>
<feature type="transmembrane region" description="Helical" evidence="1">
    <location>
        <begin position="148"/>
        <end position="169"/>
    </location>
</feature>
<sequence>MSGIALIIAFIVAVIVMILAISKLKIHPFLSIMSVSLLLGLAAGIPLTDIKVDGVVKTQGLATVIGAGFSGTFTSIGIVIILGALIGTILEKTGAALKLADMTVKLVGKKRPELAVLIMGWIVSIPVFCDSGFVILNPIRKAMVKKTMTSSVAMTLALAGGLYVSHVLIPPTPGPIAAANTLGAGDNLLLVIGMGVLCSILPLAAAYFFAKFIGKRVKVNDEAGTDNGEVVQSYDELVKSYGKLPSGFMSLAPILVPILLMGISSVAAMAGMKGLTSQILTFLGTPIIALAVGTIFGVITLASSKRMKDFYEITNDTLKVVGPILFVTAAGGVLGKVIAVSGLVAFITDNAAVFQAIGIFFPFLLAAILKTAQGSSTVAITTTAGILAPMLPALGLGTPILQVLTVMAIGAGSMVVSHANDSYFWVVTNFGAMTPEKGYKTQTLLTLVMGLAAIIEIFILSLVLK</sequence>
<gene>
    <name evidence="2" type="ORF">SAMN05192585_101114</name>
</gene>
<feature type="transmembrane region" description="Helical" evidence="1">
    <location>
        <begin position="282"/>
        <end position="303"/>
    </location>
</feature>
<dbReference type="STRING" id="258515.SAMN05192585_101114"/>
<feature type="transmembrane region" description="Helical" evidence="1">
    <location>
        <begin position="324"/>
        <end position="347"/>
    </location>
</feature>
<feature type="transmembrane region" description="Helical" evidence="1">
    <location>
        <begin position="353"/>
        <end position="372"/>
    </location>
</feature>
<dbReference type="PANTHER" id="PTHR30354">
    <property type="entry name" value="GNT FAMILY GLUCONATE TRANSPORTER"/>
    <property type="match status" value="1"/>
</dbReference>
<dbReference type="Proteomes" id="UP000199182">
    <property type="component" value="Unassembled WGS sequence"/>
</dbReference>
<dbReference type="OrthoDB" id="9787129at2"/>
<proteinExistence type="predicted"/>
<dbReference type="GO" id="GO:0015128">
    <property type="term" value="F:gluconate transmembrane transporter activity"/>
    <property type="evidence" value="ECO:0007669"/>
    <property type="project" value="InterPro"/>
</dbReference>
<organism evidence="2 3">
    <name type="scientific">Acetanaerobacterium elongatum</name>
    <dbReference type="NCBI Taxonomy" id="258515"/>
    <lineage>
        <taxon>Bacteria</taxon>
        <taxon>Bacillati</taxon>
        <taxon>Bacillota</taxon>
        <taxon>Clostridia</taxon>
        <taxon>Eubacteriales</taxon>
        <taxon>Oscillospiraceae</taxon>
        <taxon>Acetanaerobacterium</taxon>
    </lineage>
</organism>
<keyword evidence="3" id="KW-1185">Reference proteome</keyword>
<evidence type="ECO:0000313" key="2">
    <source>
        <dbReference type="EMBL" id="SDM56177.1"/>
    </source>
</evidence>
<dbReference type="Pfam" id="PF02447">
    <property type="entry name" value="GntP_permease"/>
    <property type="match status" value="1"/>
</dbReference>